<feature type="transmembrane region" description="Helical" evidence="4">
    <location>
        <begin position="39"/>
        <end position="55"/>
    </location>
</feature>
<dbReference type="AlphaFoldDB" id="A0A543ANF1"/>
<evidence type="ECO:0000313" key="6">
    <source>
        <dbReference type="EMBL" id="TQL74088.1"/>
    </source>
</evidence>
<dbReference type="InterPro" id="IPR017205">
    <property type="entry name" value="Sig_transdc_His_kinase_ChrS"/>
</dbReference>
<evidence type="ECO:0000313" key="7">
    <source>
        <dbReference type="Proteomes" id="UP000319746"/>
    </source>
</evidence>
<keyword evidence="2 6" id="KW-0418">Kinase</keyword>
<dbReference type="Gene3D" id="3.30.565.10">
    <property type="entry name" value="Histidine kinase-like ATPase, C-terminal domain"/>
    <property type="match status" value="1"/>
</dbReference>
<evidence type="ECO:0000256" key="1">
    <source>
        <dbReference type="ARBA" id="ARBA00022679"/>
    </source>
</evidence>
<keyword evidence="3" id="KW-0902">Two-component regulatory system</keyword>
<dbReference type="SUPFAM" id="SSF55874">
    <property type="entry name" value="ATPase domain of HSP90 chaperone/DNA topoisomerase II/histidine kinase"/>
    <property type="match status" value="1"/>
</dbReference>
<feature type="transmembrane region" description="Helical" evidence="4">
    <location>
        <begin position="156"/>
        <end position="177"/>
    </location>
</feature>
<dbReference type="GO" id="GO:0016020">
    <property type="term" value="C:membrane"/>
    <property type="evidence" value="ECO:0007669"/>
    <property type="project" value="InterPro"/>
</dbReference>
<dbReference type="InterPro" id="IPR011712">
    <property type="entry name" value="Sig_transdc_His_kin_sub3_dim/P"/>
</dbReference>
<dbReference type="InterPro" id="IPR003594">
    <property type="entry name" value="HATPase_dom"/>
</dbReference>
<feature type="transmembrane region" description="Helical" evidence="4">
    <location>
        <begin position="116"/>
        <end position="144"/>
    </location>
</feature>
<gene>
    <name evidence="6" type="ORF">FB556_0539</name>
</gene>
<dbReference type="Proteomes" id="UP000319746">
    <property type="component" value="Unassembled WGS sequence"/>
</dbReference>
<feature type="domain" description="Histidine kinase/HSP90-like ATPase" evidence="5">
    <location>
        <begin position="321"/>
        <end position="428"/>
    </location>
</feature>
<dbReference type="Pfam" id="PF02518">
    <property type="entry name" value="HATPase_c"/>
    <property type="match status" value="1"/>
</dbReference>
<name>A0A543ANF1_9MICC</name>
<dbReference type="CDD" id="cd16917">
    <property type="entry name" value="HATPase_UhpB-NarQ-NarX-like"/>
    <property type="match status" value="1"/>
</dbReference>
<dbReference type="GO" id="GO:0000155">
    <property type="term" value="F:phosphorelay sensor kinase activity"/>
    <property type="evidence" value="ECO:0007669"/>
    <property type="project" value="InterPro"/>
</dbReference>
<evidence type="ECO:0000259" key="5">
    <source>
        <dbReference type="SMART" id="SM00387"/>
    </source>
</evidence>
<dbReference type="GO" id="GO:0046983">
    <property type="term" value="F:protein dimerization activity"/>
    <property type="evidence" value="ECO:0007669"/>
    <property type="project" value="InterPro"/>
</dbReference>
<dbReference type="PANTHER" id="PTHR24421">
    <property type="entry name" value="NITRATE/NITRITE SENSOR PROTEIN NARX-RELATED"/>
    <property type="match status" value="1"/>
</dbReference>
<dbReference type="InterPro" id="IPR050482">
    <property type="entry name" value="Sensor_HK_TwoCompSys"/>
</dbReference>
<proteinExistence type="predicted"/>
<keyword evidence="4" id="KW-0472">Membrane</keyword>
<keyword evidence="1" id="KW-0808">Transferase</keyword>
<dbReference type="InterPro" id="IPR036890">
    <property type="entry name" value="HATPase_C_sf"/>
</dbReference>
<sequence>MRILRIGLHVMFALLLLLGLVRTFLPANGVPAPPIHHRLFIVFLVVVLALVYVLGTSREYRRYRQDSGATGDVSATPAAAATNTLVWGWLIVITALWLTLLFLSPAFVWVAFPLMFLYLALAGKVSGVVVVVLLWVAAWVVPWWDTVRATGPQSPDIATILGPGIGAVLAVLVSAAYRHLLGQATHHQRVAAALRAAQTDLAITEHRAGQLEERERLAREIHDTLAQGFSSIVLLARAAGQHELPAPTHRALETIEETAVANLSEARELVRHLSTADPHVSLGTELERLTARYETELAVRNQPLQTSLRWEGDSPATLSEPVRAAVLRTVQVGLGNVAAHARARHAVITIGIWPNELTVDIFDDGVGFDVPHTFRPGFTQAPHNPQDQHTGYGLYGLEQRLTALKGSLTVESTPGEGTVLAARIPLTSQSNRSAQEATP</sequence>
<keyword evidence="4" id="KW-0812">Transmembrane</keyword>
<feature type="transmembrane region" description="Helical" evidence="4">
    <location>
        <begin position="86"/>
        <end position="110"/>
    </location>
</feature>
<dbReference type="SMART" id="SM00387">
    <property type="entry name" value="HATPase_c"/>
    <property type="match status" value="1"/>
</dbReference>
<protein>
    <submittedName>
        <fullName evidence="6">Signal transduction histidine kinase</fullName>
    </submittedName>
</protein>
<reference evidence="6 7" key="1">
    <citation type="submission" date="2019-06" db="EMBL/GenBank/DDBJ databases">
        <title>Sequencing the genomes of 1000 actinobacteria strains.</title>
        <authorList>
            <person name="Klenk H.-P."/>
        </authorList>
    </citation>
    <scope>NUCLEOTIDE SEQUENCE [LARGE SCALE GENOMIC DNA]</scope>
    <source>
        <strain evidence="6 7">DSM 24083</strain>
    </source>
</reference>
<organism evidence="6 7">
    <name type="scientific">Enteractinococcus coprophilus</name>
    <dbReference type="NCBI Taxonomy" id="1027633"/>
    <lineage>
        <taxon>Bacteria</taxon>
        <taxon>Bacillati</taxon>
        <taxon>Actinomycetota</taxon>
        <taxon>Actinomycetes</taxon>
        <taxon>Micrococcales</taxon>
        <taxon>Micrococcaceae</taxon>
    </lineage>
</organism>
<keyword evidence="7" id="KW-1185">Reference proteome</keyword>
<dbReference type="PANTHER" id="PTHR24421:SF62">
    <property type="entry name" value="SENSORY TRANSDUCTION HISTIDINE KINASE"/>
    <property type="match status" value="1"/>
</dbReference>
<dbReference type="PIRSF" id="PIRSF037434">
    <property type="entry name" value="STHK_ChrS"/>
    <property type="match status" value="1"/>
</dbReference>
<keyword evidence="4" id="KW-1133">Transmembrane helix</keyword>
<dbReference type="Pfam" id="PF07730">
    <property type="entry name" value="HisKA_3"/>
    <property type="match status" value="1"/>
</dbReference>
<dbReference type="EMBL" id="VFOU01000001">
    <property type="protein sequence ID" value="TQL74088.1"/>
    <property type="molecule type" value="Genomic_DNA"/>
</dbReference>
<evidence type="ECO:0000256" key="4">
    <source>
        <dbReference type="SAM" id="Phobius"/>
    </source>
</evidence>
<accession>A0A543ANF1</accession>
<evidence type="ECO:0000256" key="2">
    <source>
        <dbReference type="ARBA" id="ARBA00022777"/>
    </source>
</evidence>
<comment type="caution">
    <text evidence="6">The sequence shown here is derived from an EMBL/GenBank/DDBJ whole genome shotgun (WGS) entry which is preliminary data.</text>
</comment>
<evidence type="ECO:0000256" key="3">
    <source>
        <dbReference type="ARBA" id="ARBA00023012"/>
    </source>
</evidence>
<dbReference type="Gene3D" id="1.20.5.1930">
    <property type="match status" value="1"/>
</dbReference>